<comment type="caution">
    <text evidence="1">The sequence shown here is derived from an EMBL/GenBank/DDBJ whole genome shotgun (WGS) entry which is preliminary data.</text>
</comment>
<organism evidence="1 2">
    <name type="scientific">Gluconacetobacter azotocaptans</name>
    <dbReference type="NCBI Taxonomy" id="142834"/>
    <lineage>
        <taxon>Bacteria</taxon>
        <taxon>Pseudomonadati</taxon>
        <taxon>Pseudomonadota</taxon>
        <taxon>Alphaproteobacteria</taxon>
        <taxon>Acetobacterales</taxon>
        <taxon>Acetobacteraceae</taxon>
        <taxon>Gluconacetobacter</taxon>
    </lineage>
</organism>
<accession>A0A7W4JSG9</accession>
<evidence type="ECO:0000313" key="1">
    <source>
        <dbReference type="EMBL" id="MBB2190037.1"/>
    </source>
</evidence>
<evidence type="ECO:0000313" key="2">
    <source>
        <dbReference type="Proteomes" id="UP000555756"/>
    </source>
</evidence>
<dbReference type="Proteomes" id="UP000555756">
    <property type="component" value="Unassembled WGS sequence"/>
</dbReference>
<sequence>MAAHLWRGLGAYLSSSSLTSMVTVLQAGLVIHEPVAMHQWLGMAGVLVGPAVLNPG</sequence>
<gene>
    <name evidence="1" type="ORF">HLH34_08645</name>
</gene>
<dbReference type="AlphaFoldDB" id="A0A7W4JSG9"/>
<dbReference type="RefSeq" id="WP_183119170.1">
    <property type="nucleotide sequence ID" value="NZ_JABEQF010000005.1"/>
</dbReference>
<proteinExistence type="predicted"/>
<dbReference type="EMBL" id="JABEQF010000005">
    <property type="protein sequence ID" value="MBB2190037.1"/>
    <property type="molecule type" value="Genomic_DNA"/>
</dbReference>
<keyword evidence="2" id="KW-1185">Reference proteome</keyword>
<protein>
    <submittedName>
        <fullName evidence="1">Uncharacterized protein</fullName>
    </submittedName>
</protein>
<reference evidence="1 2" key="1">
    <citation type="submission" date="2020-04" db="EMBL/GenBank/DDBJ databases">
        <title>Description of novel Gluconacetobacter.</title>
        <authorList>
            <person name="Sombolestani A."/>
        </authorList>
    </citation>
    <scope>NUCLEOTIDE SEQUENCE [LARGE SCALE GENOMIC DNA]</scope>
    <source>
        <strain evidence="1 2">LMG 21311</strain>
    </source>
</reference>
<name>A0A7W4JSG9_9PROT</name>